<sequence length="121" mass="12790">MASQCATDSVSTLLALVVTVPLFFPFFIPLPPHSALITLRSSSTLFTHLISPNLVACSKRKDVATPALPNSRPSFLPICDFTYSSASPARPLSNTPLPCPPSSSDQTTSRSTRAAALRSAS</sequence>
<reference evidence="3 4" key="1">
    <citation type="submission" date="2016-12" db="EMBL/GenBank/DDBJ databases">
        <title>The genomes of Aspergillus section Nigri reveals drivers in fungal speciation.</title>
        <authorList>
            <consortium name="DOE Joint Genome Institute"/>
            <person name="Vesth T.C."/>
            <person name="Nybo J."/>
            <person name="Theobald S."/>
            <person name="Brandl J."/>
            <person name="Frisvad J.C."/>
            <person name="Nielsen K.F."/>
            <person name="Lyhne E.K."/>
            <person name="Kogle M.E."/>
            <person name="Kuo A."/>
            <person name="Riley R."/>
            <person name="Clum A."/>
            <person name="Nolan M."/>
            <person name="Lipzen A."/>
            <person name="Salamov A."/>
            <person name="Henrissat B."/>
            <person name="Wiebenga A."/>
            <person name="De Vries R.P."/>
            <person name="Grigoriev I.V."/>
            <person name="Mortensen U.H."/>
            <person name="Andersen M.R."/>
            <person name="Baker S.E."/>
        </authorList>
    </citation>
    <scope>NUCLEOTIDE SEQUENCE [LARGE SCALE GENOMIC DNA]</scope>
    <source>
        <strain evidence="3 4">CBS 121591</strain>
    </source>
</reference>
<dbReference type="AlphaFoldDB" id="A0A319DC18"/>
<dbReference type="GeneID" id="37133145"/>
<dbReference type="VEuPathDB" id="FungiDB:BO82DRAFT_178927"/>
<keyword evidence="2" id="KW-1133">Transmembrane helix</keyword>
<organism evidence="3 4">
    <name type="scientific">Aspergillus uvarum CBS 121591</name>
    <dbReference type="NCBI Taxonomy" id="1448315"/>
    <lineage>
        <taxon>Eukaryota</taxon>
        <taxon>Fungi</taxon>
        <taxon>Dikarya</taxon>
        <taxon>Ascomycota</taxon>
        <taxon>Pezizomycotina</taxon>
        <taxon>Eurotiomycetes</taxon>
        <taxon>Eurotiomycetidae</taxon>
        <taxon>Eurotiales</taxon>
        <taxon>Aspergillaceae</taxon>
        <taxon>Aspergillus</taxon>
        <taxon>Aspergillus subgen. Circumdati</taxon>
    </lineage>
</organism>
<feature type="region of interest" description="Disordered" evidence="1">
    <location>
        <begin position="86"/>
        <end position="121"/>
    </location>
</feature>
<protein>
    <submittedName>
        <fullName evidence="3">Uncharacterized protein</fullName>
    </submittedName>
</protein>
<feature type="transmembrane region" description="Helical" evidence="2">
    <location>
        <begin position="12"/>
        <end position="30"/>
    </location>
</feature>
<dbReference type="Proteomes" id="UP000248340">
    <property type="component" value="Unassembled WGS sequence"/>
</dbReference>
<evidence type="ECO:0000313" key="3">
    <source>
        <dbReference type="EMBL" id="PYH77412.1"/>
    </source>
</evidence>
<name>A0A319DC18_9EURO</name>
<keyword evidence="2" id="KW-0812">Transmembrane</keyword>
<evidence type="ECO:0000313" key="4">
    <source>
        <dbReference type="Proteomes" id="UP000248340"/>
    </source>
</evidence>
<accession>A0A319DC18</accession>
<dbReference type="RefSeq" id="XP_025487612.1">
    <property type="nucleotide sequence ID" value="XM_025630404.1"/>
</dbReference>
<feature type="compositionally biased region" description="Low complexity" evidence="1">
    <location>
        <begin position="102"/>
        <end position="121"/>
    </location>
</feature>
<evidence type="ECO:0000256" key="2">
    <source>
        <dbReference type="SAM" id="Phobius"/>
    </source>
</evidence>
<feature type="compositionally biased region" description="Polar residues" evidence="1">
    <location>
        <begin position="86"/>
        <end position="96"/>
    </location>
</feature>
<keyword evidence="4" id="KW-1185">Reference proteome</keyword>
<proteinExistence type="predicted"/>
<gene>
    <name evidence="3" type="ORF">BO82DRAFT_178927</name>
</gene>
<keyword evidence="2" id="KW-0472">Membrane</keyword>
<dbReference type="EMBL" id="KZ821741">
    <property type="protein sequence ID" value="PYH77412.1"/>
    <property type="molecule type" value="Genomic_DNA"/>
</dbReference>
<evidence type="ECO:0000256" key="1">
    <source>
        <dbReference type="SAM" id="MobiDB-lite"/>
    </source>
</evidence>